<evidence type="ECO:0000313" key="1">
    <source>
        <dbReference type="EMBL" id="VFQ89708.1"/>
    </source>
</evidence>
<gene>
    <name evidence="1" type="ORF">CCAM_LOCUS31484</name>
</gene>
<feature type="non-terminal residue" evidence="1">
    <location>
        <position position="1"/>
    </location>
</feature>
<keyword evidence="2" id="KW-1185">Reference proteome</keyword>
<accession>A0A484MNS4</accession>
<evidence type="ECO:0000313" key="2">
    <source>
        <dbReference type="Proteomes" id="UP000595140"/>
    </source>
</evidence>
<proteinExistence type="predicted"/>
<organism evidence="1 2">
    <name type="scientific">Cuscuta campestris</name>
    <dbReference type="NCBI Taxonomy" id="132261"/>
    <lineage>
        <taxon>Eukaryota</taxon>
        <taxon>Viridiplantae</taxon>
        <taxon>Streptophyta</taxon>
        <taxon>Embryophyta</taxon>
        <taxon>Tracheophyta</taxon>
        <taxon>Spermatophyta</taxon>
        <taxon>Magnoliopsida</taxon>
        <taxon>eudicotyledons</taxon>
        <taxon>Gunneridae</taxon>
        <taxon>Pentapetalae</taxon>
        <taxon>asterids</taxon>
        <taxon>lamiids</taxon>
        <taxon>Solanales</taxon>
        <taxon>Convolvulaceae</taxon>
        <taxon>Cuscuteae</taxon>
        <taxon>Cuscuta</taxon>
        <taxon>Cuscuta subgen. Grammica</taxon>
        <taxon>Cuscuta sect. Cleistogrammica</taxon>
    </lineage>
</organism>
<protein>
    <submittedName>
        <fullName evidence="1">Uncharacterized protein</fullName>
    </submittedName>
</protein>
<sequence>VLELRIGFYENSCSDFGFCFYIPFINESA</sequence>
<name>A0A484MNS4_9ASTE</name>
<dbReference type="Proteomes" id="UP000595140">
    <property type="component" value="Unassembled WGS sequence"/>
</dbReference>
<reference evidence="1 2" key="1">
    <citation type="submission" date="2018-04" db="EMBL/GenBank/DDBJ databases">
        <authorList>
            <person name="Vogel A."/>
        </authorList>
    </citation>
    <scope>NUCLEOTIDE SEQUENCE [LARGE SCALE GENOMIC DNA]</scope>
</reference>
<dbReference type="EMBL" id="OOIL02003824">
    <property type="protein sequence ID" value="VFQ89708.1"/>
    <property type="molecule type" value="Genomic_DNA"/>
</dbReference>
<dbReference type="AlphaFoldDB" id="A0A484MNS4"/>